<organism evidence="2 3">
    <name type="scientific">Bacteroides thetaiotaomicron</name>
    <dbReference type="NCBI Taxonomy" id="818"/>
    <lineage>
        <taxon>Bacteria</taxon>
        <taxon>Pseudomonadati</taxon>
        <taxon>Bacteroidota</taxon>
        <taxon>Bacteroidia</taxon>
        <taxon>Bacteroidales</taxon>
        <taxon>Bacteroidaceae</taxon>
        <taxon>Bacteroides</taxon>
    </lineage>
</organism>
<protein>
    <recommendedName>
        <fullName evidence="1">DUF4274 domain-containing protein</fullName>
    </recommendedName>
</protein>
<name>A0A174WEP9_BACT4</name>
<gene>
    <name evidence="2" type="ORF">ERS852557_04493</name>
</gene>
<reference evidence="2 3" key="1">
    <citation type="submission" date="2015-09" db="EMBL/GenBank/DDBJ databases">
        <authorList>
            <consortium name="Pathogen Informatics"/>
        </authorList>
    </citation>
    <scope>NUCLEOTIDE SEQUENCE [LARGE SCALE GENOMIC DNA]</scope>
    <source>
        <strain evidence="2 3">2789STDY5834945</strain>
    </source>
</reference>
<proteinExistence type="predicted"/>
<feature type="domain" description="DUF4274" evidence="1">
    <location>
        <begin position="29"/>
        <end position="101"/>
    </location>
</feature>
<evidence type="ECO:0000313" key="2">
    <source>
        <dbReference type="EMBL" id="CUQ43961.1"/>
    </source>
</evidence>
<sequence length="254" mass="29959">MKDEIKKYIDDCIVENPDIDLKSLSVLTQPDELHYLANVVNWDIHIPILDWIVKQAICSEATALMIFWQAQPQDFTIYKWNATRINEDIAIFQLIKVIITNYTNGFYLKTEIHYNPVNNRYNVSTIPDFMYKDIKGEEPYSIYDETEVRSWFGEYLNKQIDSCSSTMDLYGIACYLPTLGNTDTVFHILRHSLCDKGIAFMLFWRFESIVSDSIRKEFISEICQKNYPEIIEYKHERNNSKTEWEIPGIMMKPV</sequence>
<dbReference type="AlphaFoldDB" id="A0A174WEP9"/>
<evidence type="ECO:0000259" key="1">
    <source>
        <dbReference type="Pfam" id="PF14096"/>
    </source>
</evidence>
<dbReference type="InterPro" id="IPR025369">
    <property type="entry name" value="DUF4274"/>
</dbReference>
<dbReference type="Proteomes" id="UP000095541">
    <property type="component" value="Unassembled WGS sequence"/>
</dbReference>
<dbReference type="Pfam" id="PF14096">
    <property type="entry name" value="DUF4274"/>
    <property type="match status" value="1"/>
</dbReference>
<accession>A0A174WEP9</accession>
<dbReference type="EMBL" id="CZBI01000009">
    <property type="protein sequence ID" value="CUQ43961.1"/>
    <property type="molecule type" value="Genomic_DNA"/>
</dbReference>
<evidence type="ECO:0000313" key="3">
    <source>
        <dbReference type="Proteomes" id="UP000095541"/>
    </source>
</evidence>
<dbReference type="RefSeq" id="WP_055221875.1">
    <property type="nucleotide sequence ID" value="NZ_CZBI01000009.1"/>
</dbReference>